<evidence type="ECO:0000256" key="5">
    <source>
        <dbReference type="ARBA" id="ARBA00023180"/>
    </source>
</evidence>
<feature type="region of interest" description="Disordered" evidence="6">
    <location>
        <begin position="35"/>
        <end position="70"/>
    </location>
</feature>
<evidence type="ECO:0000256" key="6">
    <source>
        <dbReference type="SAM" id="MobiDB-lite"/>
    </source>
</evidence>
<accession>A0A811UCU4</accession>
<gene>
    <name evidence="8" type="ORF">CCAP1982_LOCUS5409</name>
</gene>
<name>A0A811UCU4_CERCA</name>
<evidence type="ECO:0000256" key="2">
    <source>
        <dbReference type="ARBA" id="ARBA00022729"/>
    </source>
</evidence>
<keyword evidence="4" id="KW-1015">Disulfide bond</keyword>
<evidence type="ECO:0000256" key="4">
    <source>
        <dbReference type="ARBA" id="ARBA00023157"/>
    </source>
</evidence>
<proteinExistence type="predicted"/>
<keyword evidence="2" id="KW-0732">Signal</keyword>
<dbReference type="Proteomes" id="UP000606786">
    <property type="component" value="Unassembled WGS sequence"/>
</dbReference>
<dbReference type="SMART" id="SM00494">
    <property type="entry name" value="ChtBD2"/>
    <property type="match status" value="1"/>
</dbReference>
<dbReference type="Pfam" id="PF01607">
    <property type="entry name" value="CBM_14"/>
    <property type="match status" value="1"/>
</dbReference>
<reference evidence="8" key="1">
    <citation type="submission" date="2020-11" db="EMBL/GenBank/DDBJ databases">
        <authorList>
            <person name="Whitehead M."/>
        </authorList>
    </citation>
    <scope>NUCLEOTIDE SEQUENCE</scope>
    <source>
        <strain evidence="8">EGII</strain>
    </source>
</reference>
<keyword evidence="9" id="KW-1185">Reference proteome</keyword>
<dbReference type="OrthoDB" id="439917at2759"/>
<protein>
    <submittedName>
        <fullName evidence="8">(Mediterranean fruit fly) hypothetical protein</fullName>
    </submittedName>
</protein>
<keyword evidence="3" id="KW-0677">Repeat</keyword>
<evidence type="ECO:0000313" key="9">
    <source>
        <dbReference type="Proteomes" id="UP000606786"/>
    </source>
</evidence>
<organism evidence="8 9">
    <name type="scientific">Ceratitis capitata</name>
    <name type="common">Mediterranean fruit fly</name>
    <name type="synonym">Tephritis capitata</name>
    <dbReference type="NCBI Taxonomy" id="7213"/>
    <lineage>
        <taxon>Eukaryota</taxon>
        <taxon>Metazoa</taxon>
        <taxon>Ecdysozoa</taxon>
        <taxon>Arthropoda</taxon>
        <taxon>Hexapoda</taxon>
        <taxon>Insecta</taxon>
        <taxon>Pterygota</taxon>
        <taxon>Neoptera</taxon>
        <taxon>Endopterygota</taxon>
        <taxon>Diptera</taxon>
        <taxon>Brachycera</taxon>
        <taxon>Muscomorpha</taxon>
        <taxon>Tephritoidea</taxon>
        <taxon>Tephritidae</taxon>
        <taxon>Ceratitis</taxon>
        <taxon>Ceratitis</taxon>
    </lineage>
</organism>
<evidence type="ECO:0000313" key="8">
    <source>
        <dbReference type="EMBL" id="CAD6996729.1"/>
    </source>
</evidence>
<keyword evidence="5" id="KW-0325">Glycoprotein</keyword>
<comment type="caution">
    <text evidence="8">The sequence shown here is derived from an EMBL/GenBank/DDBJ whole genome shotgun (WGS) entry which is preliminary data.</text>
</comment>
<keyword evidence="1" id="KW-0147">Chitin-binding</keyword>
<evidence type="ECO:0000259" key="7">
    <source>
        <dbReference type="PROSITE" id="PS50940"/>
    </source>
</evidence>
<dbReference type="PANTHER" id="PTHR23301">
    <property type="entry name" value="CHITIN BINDING PERITROPHIN-A"/>
    <property type="match status" value="1"/>
</dbReference>
<dbReference type="InterPro" id="IPR051940">
    <property type="entry name" value="Chitin_bind-dev_reg"/>
</dbReference>
<dbReference type="InterPro" id="IPR036508">
    <property type="entry name" value="Chitin-bd_dom_sf"/>
</dbReference>
<dbReference type="EMBL" id="CAJHJT010000012">
    <property type="protein sequence ID" value="CAD6996729.1"/>
    <property type="molecule type" value="Genomic_DNA"/>
</dbReference>
<dbReference type="GO" id="GO:0008061">
    <property type="term" value="F:chitin binding"/>
    <property type="evidence" value="ECO:0007669"/>
    <property type="project" value="UniProtKB-KW"/>
</dbReference>
<sequence length="151" mass="17255">MELSFEKLTHLRIESVAHCVRILWLVGTTLAQRNNFRTGPGHPTSQRHLPKRPTDPPPSEEDYEPTDQCPEANGFFPDLEQCDKYYSCFEGKPTERLCADGMVFNDYSSSEEKCDLPYNIDCSKRSKLRESFLLDLKGVKNTISDGDFVES</sequence>
<feature type="domain" description="Chitin-binding type-2" evidence="7">
    <location>
        <begin position="66"/>
        <end position="124"/>
    </location>
</feature>
<dbReference type="PANTHER" id="PTHR23301:SF0">
    <property type="entry name" value="CHITIN-BINDING TYPE-2 DOMAIN-CONTAINING PROTEIN-RELATED"/>
    <property type="match status" value="1"/>
</dbReference>
<feature type="compositionally biased region" description="Polar residues" evidence="6">
    <location>
        <begin position="35"/>
        <end position="47"/>
    </location>
</feature>
<evidence type="ECO:0000256" key="3">
    <source>
        <dbReference type="ARBA" id="ARBA00022737"/>
    </source>
</evidence>
<dbReference type="GO" id="GO:0005576">
    <property type="term" value="C:extracellular region"/>
    <property type="evidence" value="ECO:0007669"/>
    <property type="project" value="InterPro"/>
</dbReference>
<dbReference type="SUPFAM" id="SSF57625">
    <property type="entry name" value="Invertebrate chitin-binding proteins"/>
    <property type="match status" value="1"/>
</dbReference>
<dbReference type="AlphaFoldDB" id="A0A811UCU4"/>
<dbReference type="InterPro" id="IPR002557">
    <property type="entry name" value="Chitin-bd_dom"/>
</dbReference>
<dbReference type="Gene3D" id="2.170.140.10">
    <property type="entry name" value="Chitin binding domain"/>
    <property type="match status" value="1"/>
</dbReference>
<evidence type="ECO:0000256" key="1">
    <source>
        <dbReference type="ARBA" id="ARBA00022669"/>
    </source>
</evidence>
<dbReference type="PROSITE" id="PS50940">
    <property type="entry name" value="CHIT_BIND_II"/>
    <property type="match status" value="1"/>
</dbReference>